<proteinExistence type="predicted"/>
<feature type="signal peptide" evidence="1">
    <location>
        <begin position="1"/>
        <end position="30"/>
    </location>
</feature>
<evidence type="ECO:0000313" key="2">
    <source>
        <dbReference type="EMBL" id="MEB3964788.1"/>
    </source>
</evidence>
<sequence>MKQKSILLAGAMTVAGGVVIAAAATGQASAADRGRPVSAPASYTTVALGSTLSESDLVAPLGEWGVGRRTPRA</sequence>
<keyword evidence="3" id="KW-1185">Reference proteome</keyword>
<protein>
    <submittedName>
        <fullName evidence="2">Uncharacterized protein</fullName>
    </submittedName>
</protein>
<dbReference type="EMBL" id="JAOZYB010000317">
    <property type="protein sequence ID" value="MEB3964788.1"/>
    <property type="molecule type" value="Genomic_DNA"/>
</dbReference>
<reference evidence="2 3" key="1">
    <citation type="submission" date="2022-10" db="EMBL/GenBank/DDBJ databases">
        <authorList>
            <person name="Xie J."/>
            <person name="Shen N."/>
        </authorList>
    </citation>
    <scope>NUCLEOTIDE SEQUENCE [LARGE SCALE GENOMIC DNA]</scope>
    <source>
        <strain evidence="2 3">DSM 41681</strain>
    </source>
</reference>
<keyword evidence="1" id="KW-0732">Signal</keyword>
<accession>A0ABU6CJC9</accession>
<evidence type="ECO:0000313" key="3">
    <source>
        <dbReference type="Proteomes" id="UP001352223"/>
    </source>
</evidence>
<evidence type="ECO:0000256" key="1">
    <source>
        <dbReference type="SAM" id="SignalP"/>
    </source>
</evidence>
<name>A0ABU6CJC9_9ACTN</name>
<organism evidence="2 3">
    <name type="scientific">Streptomyces kunmingensis</name>
    <dbReference type="NCBI Taxonomy" id="68225"/>
    <lineage>
        <taxon>Bacteria</taxon>
        <taxon>Bacillati</taxon>
        <taxon>Actinomycetota</taxon>
        <taxon>Actinomycetes</taxon>
        <taxon>Kitasatosporales</taxon>
        <taxon>Streptomycetaceae</taxon>
        <taxon>Streptomyces</taxon>
    </lineage>
</organism>
<gene>
    <name evidence="2" type="ORF">OKJ48_31845</name>
</gene>
<feature type="chain" id="PRO_5047298853" evidence="1">
    <location>
        <begin position="31"/>
        <end position="73"/>
    </location>
</feature>
<dbReference type="Proteomes" id="UP001352223">
    <property type="component" value="Unassembled WGS sequence"/>
</dbReference>
<comment type="caution">
    <text evidence="2">The sequence shown here is derived from an EMBL/GenBank/DDBJ whole genome shotgun (WGS) entry which is preliminary data.</text>
</comment>
<dbReference type="RefSeq" id="WP_324772506.1">
    <property type="nucleotide sequence ID" value="NZ_BAAATS010000006.1"/>
</dbReference>